<protein>
    <submittedName>
        <fullName evidence="5">Metalloregulator ArsR/SmtB family transcription factor</fullName>
    </submittedName>
</protein>
<dbReference type="CDD" id="cd00090">
    <property type="entry name" value="HTH_ARSR"/>
    <property type="match status" value="1"/>
</dbReference>
<comment type="caution">
    <text evidence="5">The sequence shown here is derived from an EMBL/GenBank/DDBJ whole genome shotgun (WGS) entry which is preliminary data.</text>
</comment>
<dbReference type="GO" id="GO:0003677">
    <property type="term" value="F:DNA binding"/>
    <property type="evidence" value="ECO:0007669"/>
    <property type="project" value="UniProtKB-KW"/>
</dbReference>
<dbReference type="Proteomes" id="UP000480684">
    <property type="component" value="Unassembled WGS sequence"/>
</dbReference>
<dbReference type="Gene3D" id="1.10.10.10">
    <property type="entry name" value="Winged helix-like DNA-binding domain superfamily/Winged helix DNA-binding domain"/>
    <property type="match status" value="1"/>
</dbReference>
<dbReference type="PROSITE" id="PS50987">
    <property type="entry name" value="HTH_ARSR_2"/>
    <property type="match status" value="1"/>
</dbReference>
<dbReference type="InterPro" id="IPR036388">
    <property type="entry name" value="WH-like_DNA-bd_sf"/>
</dbReference>
<evidence type="ECO:0000256" key="3">
    <source>
        <dbReference type="ARBA" id="ARBA00023163"/>
    </source>
</evidence>
<evidence type="ECO:0000256" key="2">
    <source>
        <dbReference type="ARBA" id="ARBA00023125"/>
    </source>
</evidence>
<keyword evidence="1" id="KW-0805">Transcription regulation</keyword>
<dbReference type="RefSeq" id="WP_163679195.1">
    <property type="nucleotide sequence ID" value="NZ_JAAIYP010000037.1"/>
</dbReference>
<evidence type="ECO:0000256" key="1">
    <source>
        <dbReference type="ARBA" id="ARBA00023015"/>
    </source>
</evidence>
<keyword evidence="6" id="KW-1185">Reference proteome</keyword>
<feature type="domain" description="HTH arsR-type" evidence="4">
    <location>
        <begin position="1"/>
        <end position="94"/>
    </location>
</feature>
<proteinExistence type="predicted"/>
<dbReference type="InterPro" id="IPR051011">
    <property type="entry name" value="Metal_resp_trans_reg"/>
</dbReference>
<dbReference type="NCBIfam" id="NF033788">
    <property type="entry name" value="HTH_metalloreg"/>
    <property type="match status" value="1"/>
</dbReference>
<dbReference type="SUPFAM" id="SSF46785">
    <property type="entry name" value="Winged helix' DNA-binding domain"/>
    <property type="match status" value="1"/>
</dbReference>
<dbReference type="InterPro" id="IPR011991">
    <property type="entry name" value="ArsR-like_HTH"/>
</dbReference>
<reference evidence="5 6" key="1">
    <citation type="submission" date="2020-02" db="EMBL/GenBank/DDBJ databases">
        <authorList>
            <person name="Dziuba M."/>
            <person name="Kuznetsov B."/>
            <person name="Mardanov A."/>
            <person name="Ravin N."/>
            <person name="Grouzdev D."/>
        </authorList>
    </citation>
    <scope>NUCLEOTIDE SEQUENCE [LARGE SCALE GENOMIC DNA]</scope>
    <source>
        <strain evidence="5 6">SpK</strain>
    </source>
</reference>
<evidence type="ECO:0000259" key="4">
    <source>
        <dbReference type="PROSITE" id="PS50987"/>
    </source>
</evidence>
<dbReference type="SMART" id="SM00418">
    <property type="entry name" value="HTH_ARSR"/>
    <property type="match status" value="1"/>
</dbReference>
<dbReference type="InterPro" id="IPR001845">
    <property type="entry name" value="HTH_ArsR_DNA-bd_dom"/>
</dbReference>
<dbReference type="AlphaFoldDB" id="A0A7C9UZL7"/>
<dbReference type="EMBL" id="JAAIYP010000037">
    <property type="protein sequence ID" value="NFV80631.1"/>
    <property type="molecule type" value="Genomic_DNA"/>
</dbReference>
<dbReference type="PANTHER" id="PTHR43132">
    <property type="entry name" value="ARSENICAL RESISTANCE OPERON REPRESSOR ARSR-RELATED"/>
    <property type="match status" value="1"/>
</dbReference>
<dbReference type="PRINTS" id="PR00778">
    <property type="entry name" value="HTHARSR"/>
</dbReference>
<name>A0A7C9UZL7_9PROT</name>
<dbReference type="InterPro" id="IPR036390">
    <property type="entry name" value="WH_DNA-bd_sf"/>
</dbReference>
<evidence type="ECO:0000313" key="5">
    <source>
        <dbReference type="EMBL" id="NFV80631.1"/>
    </source>
</evidence>
<dbReference type="PANTHER" id="PTHR43132:SF2">
    <property type="entry name" value="ARSENICAL RESISTANCE OPERON REPRESSOR ARSR-RELATED"/>
    <property type="match status" value="1"/>
</dbReference>
<organism evidence="5 6">
    <name type="scientific">Magnetospirillum aberrantis SpK</name>
    <dbReference type="NCBI Taxonomy" id="908842"/>
    <lineage>
        <taxon>Bacteria</taxon>
        <taxon>Pseudomonadati</taxon>
        <taxon>Pseudomonadota</taxon>
        <taxon>Alphaproteobacteria</taxon>
        <taxon>Rhodospirillales</taxon>
        <taxon>Rhodospirillaceae</taxon>
        <taxon>Magnetospirillum</taxon>
    </lineage>
</organism>
<sequence length="116" mass="12424">MEYASSLFAALSDPLRLRCLALLARRGELCVCELTHALAVAQPKVSKHLAVLREVGLVRDRREAQWVLYAPADDLPDWVADAVDAAVRGVSASAVCAEDTARLDGVTLRPSKIAAG</sequence>
<gene>
    <name evidence="5" type="ORF">G4223_10980</name>
</gene>
<keyword evidence="2" id="KW-0238">DNA-binding</keyword>
<dbReference type="GO" id="GO:0003700">
    <property type="term" value="F:DNA-binding transcription factor activity"/>
    <property type="evidence" value="ECO:0007669"/>
    <property type="project" value="InterPro"/>
</dbReference>
<keyword evidence="3" id="KW-0804">Transcription</keyword>
<accession>A0A7C9UZL7</accession>
<dbReference type="Pfam" id="PF01022">
    <property type="entry name" value="HTH_5"/>
    <property type="match status" value="1"/>
</dbReference>
<evidence type="ECO:0000313" key="6">
    <source>
        <dbReference type="Proteomes" id="UP000480684"/>
    </source>
</evidence>